<dbReference type="SUPFAM" id="SSF51316">
    <property type="entry name" value="Mss4-like"/>
    <property type="match status" value="1"/>
</dbReference>
<evidence type="ECO:0000256" key="8">
    <source>
        <dbReference type="HAMAP-Rule" id="MF_01401"/>
    </source>
</evidence>
<dbReference type="GO" id="GO:0005737">
    <property type="term" value="C:cytoplasm"/>
    <property type="evidence" value="ECO:0007669"/>
    <property type="project" value="TreeGrafter"/>
</dbReference>
<dbReference type="GO" id="GO:0033743">
    <property type="term" value="F:peptide-methionine (R)-S-oxide reductase activity"/>
    <property type="evidence" value="ECO:0007669"/>
    <property type="project" value="UniProtKB-EC"/>
</dbReference>
<comment type="similarity">
    <text evidence="8">Belongs to the MsrA Met sulfoxide reductase family.</text>
</comment>
<comment type="catalytic activity">
    <reaction evidence="5 8">
        <text>L-methionyl-[protein] + [thioredoxin]-disulfide + H2O = L-methionyl-(S)-S-oxide-[protein] + [thioredoxin]-dithiol</text>
        <dbReference type="Rhea" id="RHEA:14217"/>
        <dbReference type="Rhea" id="RHEA-COMP:10698"/>
        <dbReference type="Rhea" id="RHEA-COMP:10700"/>
        <dbReference type="Rhea" id="RHEA-COMP:12313"/>
        <dbReference type="Rhea" id="RHEA-COMP:12315"/>
        <dbReference type="ChEBI" id="CHEBI:15377"/>
        <dbReference type="ChEBI" id="CHEBI:16044"/>
        <dbReference type="ChEBI" id="CHEBI:29950"/>
        <dbReference type="ChEBI" id="CHEBI:44120"/>
        <dbReference type="ChEBI" id="CHEBI:50058"/>
        <dbReference type="EC" id="1.8.4.11"/>
    </reaction>
</comment>
<evidence type="ECO:0000259" key="9">
    <source>
        <dbReference type="PROSITE" id="PS51790"/>
    </source>
</evidence>
<evidence type="ECO:0000313" key="11">
    <source>
        <dbReference type="Proteomes" id="UP000029067"/>
    </source>
</evidence>
<keyword evidence="4" id="KW-0511">Multifunctional enzyme</keyword>
<evidence type="ECO:0000256" key="1">
    <source>
        <dbReference type="ARBA" id="ARBA00008076"/>
    </source>
</evidence>
<evidence type="ECO:0000256" key="3">
    <source>
        <dbReference type="ARBA" id="ARBA00023002"/>
    </source>
</evidence>
<comment type="similarity">
    <text evidence="1">In the C-terminal section; belongs to the MsrB Met sulfoxide reductase family.</text>
</comment>
<dbReference type="EC" id="1.8.4.11" evidence="8"/>
<feature type="active site" evidence="8">
    <location>
        <position position="16"/>
    </location>
</feature>
<dbReference type="PANTHER" id="PTHR10173">
    <property type="entry name" value="METHIONINE SULFOXIDE REDUCTASE"/>
    <property type="match status" value="1"/>
</dbReference>
<dbReference type="GO" id="GO:0030091">
    <property type="term" value="P:protein repair"/>
    <property type="evidence" value="ECO:0007669"/>
    <property type="project" value="InterPro"/>
</dbReference>
<dbReference type="OrthoDB" id="9785497at2"/>
<dbReference type="GO" id="GO:0008113">
    <property type="term" value="F:peptide-methionine (S)-S-oxide reductase activity"/>
    <property type="evidence" value="ECO:0007669"/>
    <property type="project" value="UniProtKB-UniRule"/>
</dbReference>
<dbReference type="NCBIfam" id="TIGR00357">
    <property type="entry name" value="peptide-methionine (R)-S-oxide reductase MsrB"/>
    <property type="match status" value="1"/>
</dbReference>
<protein>
    <recommendedName>
        <fullName evidence="8">Peptide methionine sulfoxide reductase MsrA</fullName>
        <shortName evidence="8">Protein-methionine-S-oxide reductase</shortName>
        <ecNumber evidence="8">1.8.4.11</ecNumber>
    </recommendedName>
    <alternativeName>
        <fullName evidence="8">Peptide-methionine (S)-S-oxide reductase</fullName>
        <shortName evidence="8">Peptide Met(O) reductase</shortName>
    </alternativeName>
</protein>
<proteinExistence type="inferred from homology"/>
<dbReference type="InterPro" id="IPR036509">
    <property type="entry name" value="Met_Sox_Rdtase_MsrA_sf"/>
</dbReference>
<dbReference type="Pfam" id="PF01625">
    <property type="entry name" value="PMSR"/>
    <property type="match status" value="1"/>
</dbReference>
<comment type="function">
    <text evidence="8">Has an important function as a repair enzyme for proteins that have been inactivated by oxidation. Catalyzes the reversible oxidation-reduction of methionine sulfoxide in proteins to methionine.</text>
</comment>
<dbReference type="PROSITE" id="PS51790">
    <property type="entry name" value="MSRB"/>
    <property type="match status" value="1"/>
</dbReference>
<evidence type="ECO:0000256" key="7">
    <source>
        <dbReference type="ARBA" id="ARBA00048782"/>
    </source>
</evidence>
<evidence type="ECO:0000256" key="6">
    <source>
        <dbReference type="ARBA" id="ARBA00048488"/>
    </source>
</evidence>
<dbReference type="RefSeq" id="WP_033515455.1">
    <property type="nucleotide sequence ID" value="NZ_JGYV01000001.1"/>
</dbReference>
<dbReference type="eggNOG" id="COG0229">
    <property type="taxonomic scope" value="Bacteria"/>
</dbReference>
<comment type="caution">
    <text evidence="10">The sequence shown here is derived from an EMBL/GenBank/DDBJ whole genome shotgun (WGS) entry which is preliminary data.</text>
</comment>
<dbReference type="FunFam" id="2.170.150.20:FF:000003">
    <property type="entry name" value="Peptide methionine sulfoxide reductase MsrB"/>
    <property type="match status" value="1"/>
</dbReference>
<dbReference type="InterPro" id="IPR011057">
    <property type="entry name" value="Mss4-like_sf"/>
</dbReference>
<dbReference type="AlphaFoldDB" id="A0A087B431"/>
<dbReference type="Gene3D" id="3.30.1060.10">
    <property type="entry name" value="Peptide methionine sulphoxide reductase MsrA"/>
    <property type="match status" value="1"/>
</dbReference>
<evidence type="ECO:0000256" key="2">
    <source>
        <dbReference type="ARBA" id="ARBA00011017"/>
    </source>
</evidence>
<dbReference type="NCBIfam" id="TIGR00401">
    <property type="entry name" value="msrA"/>
    <property type="match status" value="1"/>
</dbReference>
<comment type="similarity">
    <text evidence="2">In the N-terminal section; belongs to the MsrA Met sulfoxide reductase family.</text>
</comment>
<gene>
    <name evidence="8" type="primary">msrA</name>
    <name evidence="10" type="ORF">BCUN_0276</name>
</gene>
<name>A0A087B431_9BIFI</name>
<keyword evidence="11" id="KW-1185">Reference proteome</keyword>
<dbReference type="Pfam" id="PF01641">
    <property type="entry name" value="SelR"/>
    <property type="match status" value="1"/>
</dbReference>
<comment type="catalytic activity">
    <reaction evidence="7 8">
        <text>[thioredoxin]-disulfide + L-methionine + H2O = L-methionine (S)-S-oxide + [thioredoxin]-dithiol</text>
        <dbReference type="Rhea" id="RHEA:19993"/>
        <dbReference type="Rhea" id="RHEA-COMP:10698"/>
        <dbReference type="Rhea" id="RHEA-COMP:10700"/>
        <dbReference type="ChEBI" id="CHEBI:15377"/>
        <dbReference type="ChEBI" id="CHEBI:29950"/>
        <dbReference type="ChEBI" id="CHEBI:50058"/>
        <dbReference type="ChEBI" id="CHEBI:57844"/>
        <dbReference type="ChEBI" id="CHEBI:58772"/>
        <dbReference type="EC" id="1.8.4.11"/>
    </reaction>
</comment>
<evidence type="ECO:0000313" key="10">
    <source>
        <dbReference type="EMBL" id="KFI65781.1"/>
    </source>
</evidence>
<dbReference type="STRING" id="1688.BCUN_0276"/>
<evidence type="ECO:0000256" key="5">
    <source>
        <dbReference type="ARBA" id="ARBA00047806"/>
    </source>
</evidence>
<dbReference type="GO" id="GO:0006979">
    <property type="term" value="P:response to oxidative stress"/>
    <property type="evidence" value="ECO:0007669"/>
    <property type="project" value="InterPro"/>
</dbReference>
<dbReference type="eggNOG" id="COG0225">
    <property type="taxonomic scope" value="Bacteria"/>
</dbReference>
<dbReference type="Gene3D" id="2.170.150.20">
    <property type="entry name" value="Peptide methionine sulfoxide reductase"/>
    <property type="match status" value="1"/>
</dbReference>
<dbReference type="EMBL" id="JGYV01000001">
    <property type="protein sequence ID" value="KFI65781.1"/>
    <property type="molecule type" value="Genomic_DNA"/>
</dbReference>
<dbReference type="GO" id="GO:0033744">
    <property type="term" value="F:L-methionine:thioredoxin-disulfide S-oxidoreductase activity"/>
    <property type="evidence" value="ECO:0007669"/>
    <property type="project" value="RHEA"/>
</dbReference>
<evidence type="ECO:0000256" key="4">
    <source>
        <dbReference type="ARBA" id="ARBA00023268"/>
    </source>
</evidence>
<dbReference type="PANTHER" id="PTHR10173:SF52">
    <property type="entry name" value="METHIONINE-R-SULFOXIDE REDUCTASE B1"/>
    <property type="match status" value="1"/>
</dbReference>
<comment type="catalytic activity">
    <reaction evidence="6">
        <text>L-methionyl-[protein] + [thioredoxin]-disulfide + H2O = L-methionyl-(R)-S-oxide-[protein] + [thioredoxin]-dithiol</text>
        <dbReference type="Rhea" id="RHEA:24164"/>
        <dbReference type="Rhea" id="RHEA-COMP:10698"/>
        <dbReference type="Rhea" id="RHEA-COMP:10700"/>
        <dbReference type="Rhea" id="RHEA-COMP:12313"/>
        <dbReference type="Rhea" id="RHEA-COMP:12314"/>
        <dbReference type="ChEBI" id="CHEBI:15377"/>
        <dbReference type="ChEBI" id="CHEBI:16044"/>
        <dbReference type="ChEBI" id="CHEBI:29950"/>
        <dbReference type="ChEBI" id="CHEBI:45764"/>
        <dbReference type="ChEBI" id="CHEBI:50058"/>
        <dbReference type="EC" id="1.8.4.12"/>
    </reaction>
</comment>
<sequence length="328" mass="37001">MSASDRTAVAYMAGGCFWGLERYLQEVDGVLDTAVGYAQSRIPQPTYRQVCSGATDAVETVRVTFDPERVSLRTLTLLFLEAIDPFTADRQGNDVGRQYRSGLYPAGEDCEGQRTVYVQALGELASRMGRHPAVEVEDLRNFFLAEPDHQNYLLRNPYGYCHIPLDAIRHVRERQRYIERIWALTAEQYAVTQEAATEAPYRNEYDALFEPGIYVDRVSGEPLFYSTDKFDSGCGWPAFSRPIHEDGVRETMDRSLPLHPRIEVRSTASDSHLGHVFDDGPRDLGGRRYCINSASLRFVPRERMDEEGYGGLLAELDRRLSGSPAAGR</sequence>
<dbReference type="InterPro" id="IPR002579">
    <property type="entry name" value="Met_Sox_Rdtase_MsrB_dom"/>
</dbReference>
<dbReference type="SUPFAM" id="SSF55068">
    <property type="entry name" value="Peptide methionine sulfoxide reductase"/>
    <property type="match status" value="1"/>
</dbReference>
<dbReference type="HAMAP" id="MF_01401">
    <property type="entry name" value="MsrA"/>
    <property type="match status" value="1"/>
</dbReference>
<reference evidence="10 11" key="1">
    <citation type="submission" date="2014-03" db="EMBL/GenBank/DDBJ databases">
        <title>Genomics of Bifidobacteria.</title>
        <authorList>
            <person name="Ventura M."/>
            <person name="Milani C."/>
            <person name="Lugli G.A."/>
        </authorList>
    </citation>
    <scope>NUCLEOTIDE SEQUENCE [LARGE SCALE GENOMIC DNA]</scope>
    <source>
        <strain evidence="10 11">LMG 10738</strain>
    </source>
</reference>
<dbReference type="Proteomes" id="UP000029067">
    <property type="component" value="Unassembled WGS sequence"/>
</dbReference>
<accession>A0A087B431</accession>
<dbReference type="InterPro" id="IPR028427">
    <property type="entry name" value="Met_Sox_Rdtase_MsrB"/>
</dbReference>
<feature type="domain" description="MsrB" evidence="9">
    <location>
        <begin position="177"/>
        <end position="301"/>
    </location>
</feature>
<dbReference type="InterPro" id="IPR002569">
    <property type="entry name" value="Met_Sox_Rdtase_MsrA_dom"/>
</dbReference>
<organism evidence="10 11">
    <name type="scientific">Bifidobacterium cuniculi</name>
    <dbReference type="NCBI Taxonomy" id="1688"/>
    <lineage>
        <taxon>Bacteria</taxon>
        <taxon>Bacillati</taxon>
        <taxon>Actinomycetota</taxon>
        <taxon>Actinomycetes</taxon>
        <taxon>Bifidobacteriales</taxon>
        <taxon>Bifidobacteriaceae</taxon>
        <taxon>Bifidobacterium</taxon>
    </lineage>
</organism>
<keyword evidence="3 8" id="KW-0560">Oxidoreductase</keyword>